<evidence type="ECO:0000313" key="2">
    <source>
        <dbReference type="Proteomes" id="UP000653076"/>
    </source>
</evidence>
<dbReference type="RefSeq" id="WP_204036692.1">
    <property type="nucleotide sequence ID" value="NZ_BOPC01000064.1"/>
</dbReference>
<sequence length="333" mass="35987">MRNSFYTAGFSEVMHEVKQDPREASYIYTTTACNSPHRGLSAAIGPALFGTVKSVRALGVQLADSTGGDPDGPSPMDLALTGIASCGVTTLLGGGSARELIFDGIEMLIEYGAPDGEPGQAVRCRLSVDGVTDEPLMNELVEQMQTYSPNMATMIRPVPISFDCLVGTDESTRRQLTVEAEPITDRRPAACRVRWVSGTQLVSYPNGRRMLRVDQPKQLTGVDWGPNPQEYLLMGLAADVADQLGRVAYRLTGERHLWEVSTSACEDMRGLLLKERDVVFLQGVTCRVVVPETLRAETGVEKILTAALAQSEVRDLVSRSNPGGVSLVLGREG</sequence>
<keyword evidence="2" id="KW-1185">Reference proteome</keyword>
<accession>A0ABQ4JI79</accession>
<dbReference type="InterPro" id="IPR052924">
    <property type="entry name" value="OsmC/Ohr_hydroprdx_reductase"/>
</dbReference>
<reference evidence="1 2" key="1">
    <citation type="submission" date="2021-01" db="EMBL/GenBank/DDBJ databases">
        <title>Whole genome shotgun sequence of Verrucosispora qiuiae NBRC 106684.</title>
        <authorList>
            <person name="Komaki H."/>
            <person name="Tamura T."/>
        </authorList>
    </citation>
    <scope>NUCLEOTIDE SEQUENCE [LARGE SCALE GENOMIC DNA]</scope>
    <source>
        <strain evidence="1 2">NBRC 106684</strain>
    </source>
</reference>
<dbReference type="InterPro" id="IPR003718">
    <property type="entry name" value="OsmC/Ohr_fam"/>
</dbReference>
<name>A0ABQ4JI79_9ACTN</name>
<dbReference type="PANTHER" id="PTHR35368:SF1">
    <property type="entry name" value="HYDROPEROXIDE REDUCTASE"/>
    <property type="match status" value="1"/>
</dbReference>
<dbReference type="SUPFAM" id="SSF82784">
    <property type="entry name" value="OsmC-like"/>
    <property type="match status" value="2"/>
</dbReference>
<organism evidence="1 2">
    <name type="scientific">Micromonospora qiuiae</name>
    <dbReference type="NCBI Taxonomy" id="502268"/>
    <lineage>
        <taxon>Bacteria</taxon>
        <taxon>Bacillati</taxon>
        <taxon>Actinomycetota</taxon>
        <taxon>Actinomycetes</taxon>
        <taxon>Micromonosporales</taxon>
        <taxon>Micromonosporaceae</taxon>
        <taxon>Micromonospora</taxon>
    </lineage>
</organism>
<comment type="caution">
    <text evidence="1">The sequence shown here is derived from an EMBL/GenBank/DDBJ whole genome shotgun (WGS) entry which is preliminary data.</text>
</comment>
<dbReference type="Proteomes" id="UP000653076">
    <property type="component" value="Unassembled WGS sequence"/>
</dbReference>
<protein>
    <submittedName>
        <fullName evidence="1">Uncharacterized protein</fullName>
    </submittedName>
</protein>
<dbReference type="InterPro" id="IPR015946">
    <property type="entry name" value="KH_dom-like_a/b"/>
</dbReference>
<dbReference type="Pfam" id="PF02566">
    <property type="entry name" value="OsmC"/>
    <property type="match status" value="1"/>
</dbReference>
<dbReference type="PANTHER" id="PTHR35368">
    <property type="entry name" value="HYDROPEROXIDE REDUCTASE"/>
    <property type="match status" value="1"/>
</dbReference>
<evidence type="ECO:0000313" key="1">
    <source>
        <dbReference type="EMBL" id="GIJ29217.1"/>
    </source>
</evidence>
<dbReference type="InterPro" id="IPR036102">
    <property type="entry name" value="OsmC/Ohrsf"/>
</dbReference>
<proteinExistence type="predicted"/>
<dbReference type="EMBL" id="BOPC01000064">
    <property type="protein sequence ID" value="GIJ29217.1"/>
    <property type="molecule type" value="Genomic_DNA"/>
</dbReference>
<dbReference type="Gene3D" id="3.30.300.20">
    <property type="match status" value="2"/>
</dbReference>
<gene>
    <name evidence="1" type="ORF">Vqi01_43790</name>
</gene>